<proteinExistence type="predicted"/>
<sequence>MENCGISRSPIDDVPVSLKIQMRQQLGTDSEAVFVLSPDGKTYRDPLPLRGVPVEPQEKKQHFRSQAEALGIRKTDRKNKIRQAEKVASDDCSKYAKIREIFGDGNGKYHPNQLVAKKYMPPGGLCEKELLYKFALKISNLQDLYKKQKLTMDPYDFYRWAICKNLKSDLHNAVNHTRNGLTGVIRTLGDDGPHADRVFRTIVLYWASLTGNENKFGKQKGGQRARRLGNGSATPVRNLPQEKIGLGGRDLALRISRLEMRRRRRHAATVKTAVYQGVNAHRAANGFAAKSNLPPVSSPSASPPPPTRPTAPNLSPSPAMFMQRTVIAAARRAAIKPAVARSFTTSFVRRTPIHFPAKDLFST</sequence>
<name>A0ACC1QRQ9_9HYPO</name>
<organism evidence="1 2">
    <name type="scientific">Lecanicillium saksenae</name>
    <dbReference type="NCBI Taxonomy" id="468837"/>
    <lineage>
        <taxon>Eukaryota</taxon>
        <taxon>Fungi</taxon>
        <taxon>Dikarya</taxon>
        <taxon>Ascomycota</taxon>
        <taxon>Pezizomycotina</taxon>
        <taxon>Sordariomycetes</taxon>
        <taxon>Hypocreomycetidae</taxon>
        <taxon>Hypocreales</taxon>
        <taxon>Cordycipitaceae</taxon>
        <taxon>Lecanicillium</taxon>
    </lineage>
</organism>
<protein>
    <submittedName>
        <fullName evidence="1">Uncharacterized protein</fullName>
    </submittedName>
</protein>
<reference evidence="1" key="1">
    <citation type="submission" date="2022-07" db="EMBL/GenBank/DDBJ databases">
        <title>Genome Sequence of Lecanicillium saksenae.</title>
        <authorList>
            <person name="Buettner E."/>
        </authorList>
    </citation>
    <scope>NUCLEOTIDE SEQUENCE</scope>
    <source>
        <strain evidence="1">VT-O1</strain>
    </source>
</reference>
<accession>A0ACC1QRQ9</accession>
<gene>
    <name evidence="1" type="ORF">NLG97_g6619</name>
</gene>
<dbReference type="Proteomes" id="UP001148737">
    <property type="component" value="Unassembled WGS sequence"/>
</dbReference>
<keyword evidence="2" id="KW-1185">Reference proteome</keyword>
<dbReference type="EMBL" id="JANAKD010000902">
    <property type="protein sequence ID" value="KAJ3486422.1"/>
    <property type="molecule type" value="Genomic_DNA"/>
</dbReference>
<comment type="caution">
    <text evidence="1">The sequence shown here is derived from an EMBL/GenBank/DDBJ whole genome shotgun (WGS) entry which is preliminary data.</text>
</comment>
<evidence type="ECO:0000313" key="2">
    <source>
        <dbReference type="Proteomes" id="UP001148737"/>
    </source>
</evidence>
<evidence type="ECO:0000313" key="1">
    <source>
        <dbReference type="EMBL" id="KAJ3486422.1"/>
    </source>
</evidence>